<name>A0ABR3CPY9_9PEZI</name>
<evidence type="ECO:0000256" key="1">
    <source>
        <dbReference type="ARBA" id="ARBA00004141"/>
    </source>
</evidence>
<evidence type="ECO:0000313" key="9">
    <source>
        <dbReference type="EMBL" id="KAL0262694.1"/>
    </source>
</evidence>
<gene>
    <name evidence="9" type="ORF">SLS55_001664</name>
</gene>
<evidence type="ECO:0000259" key="8">
    <source>
        <dbReference type="Pfam" id="PF01490"/>
    </source>
</evidence>
<feature type="transmembrane region" description="Helical" evidence="7">
    <location>
        <begin position="166"/>
        <end position="187"/>
    </location>
</feature>
<feature type="transmembrane region" description="Helical" evidence="7">
    <location>
        <begin position="208"/>
        <end position="230"/>
    </location>
</feature>
<feature type="transmembrane region" description="Helical" evidence="7">
    <location>
        <begin position="550"/>
        <end position="573"/>
    </location>
</feature>
<dbReference type="EMBL" id="JAJVCZ030000002">
    <property type="protein sequence ID" value="KAL0262694.1"/>
    <property type="molecule type" value="Genomic_DNA"/>
</dbReference>
<comment type="caution">
    <text evidence="9">The sequence shown here is derived from an EMBL/GenBank/DDBJ whole genome shotgun (WGS) entry which is preliminary data.</text>
</comment>
<evidence type="ECO:0000256" key="5">
    <source>
        <dbReference type="ARBA" id="ARBA00023136"/>
    </source>
</evidence>
<feature type="transmembrane region" description="Helical" evidence="7">
    <location>
        <begin position="277"/>
        <end position="297"/>
    </location>
</feature>
<evidence type="ECO:0000256" key="2">
    <source>
        <dbReference type="ARBA" id="ARBA00008066"/>
    </source>
</evidence>
<keyword evidence="3 7" id="KW-0812">Transmembrane</keyword>
<evidence type="ECO:0000256" key="4">
    <source>
        <dbReference type="ARBA" id="ARBA00022989"/>
    </source>
</evidence>
<keyword evidence="5 7" id="KW-0472">Membrane</keyword>
<dbReference type="Pfam" id="PF01490">
    <property type="entry name" value="Aa_trans"/>
    <property type="match status" value="1"/>
</dbReference>
<feature type="transmembrane region" description="Helical" evidence="7">
    <location>
        <begin position="245"/>
        <end position="265"/>
    </location>
</feature>
<feature type="transmembrane region" description="Helical" evidence="7">
    <location>
        <begin position="411"/>
        <end position="434"/>
    </location>
</feature>
<comment type="similarity">
    <text evidence="2">Belongs to the amino acid/polyamine transporter 2 family.</text>
</comment>
<sequence>MATSLATAADARDPRLNKEAREIQIEQSILHADYGHDPNVSFEEYLYYANWTRNYEKTLSTKGRGISSLFSVLSGKKQQVTVSGPREPVTAPPAQAQTHHDREKPEEAPPDTFGIISDYEWHHASRAARTATWGAVFYLITTDILGPFSVPWAFSQLGYGPGIALYFVFAAMAGFSGVLLWWQFLGLDSDKYPVKNYGDLGFRIYGNWFRYIINVLQSGQFFLGVTLLIVQNGQSLSQLSQGPNGSKALCFTACLVVFTVAGFIVGQIRTMQKFGYIANLSVWLNVFVILMTMGIVANSSPNYEAVYASYQIPRGPVRTSAGAPSDLTFVDNINGLMQAVYSYGGATMFCELMAEMRRPWDFWKALIVADTFIFLCYIVFGLVVYSSQGQFAYNPAYQGITPYAWQTVGNVLGLATGLVAACLYGNIGIKVLYANVGRSSVLGFPALESRAGKRLFHAALVPMYWALAFIVAAAVPQISYLSAFVGAAMILQFSYTFPPLLAVGFNCLSDDAGDGPPGGGFDPATGRMVRRKAVDEQGWKRWARAYRKRWLLNSVYLVYAGGAAATAVLGVYASVVSMHRQYAGADIEPFSCDSPTG</sequence>
<keyword evidence="4 7" id="KW-1133">Transmembrane helix</keyword>
<accession>A0ABR3CPY9</accession>
<evidence type="ECO:0000256" key="3">
    <source>
        <dbReference type="ARBA" id="ARBA00022692"/>
    </source>
</evidence>
<dbReference type="PANTHER" id="PTHR22950:SF461">
    <property type="entry name" value="AMINO ACID TRANSPORTER TRANSMEMBRANE DOMAIN-CONTAINING PROTEIN"/>
    <property type="match status" value="1"/>
</dbReference>
<feature type="transmembrane region" description="Helical" evidence="7">
    <location>
        <begin position="366"/>
        <end position="385"/>
    </location>
</feature>
<feature type="transmembrane region" description="Helical" evidence="7">
    <location>
        <begin position="135"/>
        <end position="154"/>
    </location>
</feature>
<proteinExistence type="inferred from homology"/>
<keyword evidence="10" id="KW-1185">Reference proteome</keyword>
<evidence type="ECO:0000256" key="7">
    <source>
        <dbReference type="SAM" id="Phobius"/>
    </source>
</evidence>
<feature type="transmembrane region" description="Helical" evidence="7">
    <location>
        <begin position="455"/>
        <end position="475"/>
    </location>
</feature>
<evidence type="ECO:0000256" key="6">
    <source>
        <dbReference type="SAM" id="MobiDB-lite"/>
    </source>
</evidence>
<feature type="compositionally biased region" description="Basic and acidic residues" evidence="6">
    <location>
        <begin position="98"/>
        <end position="107"/>
    </location>
</feature>
<dbReference type="InterPro" id="IPR013057">
    <property type="entry name" value="AA_transpt_TM"/>
</dbReference>
<dbReference type="Proteomes" id="UP001430584">
    <property type="component" value="Unassembled WGS sequence"/>
</dbReference>
<evidence type="ECO:0000313" key="10">
    <source>
        <dbReference type="Proteomes" id="UP001430584"/>
    </source>
</evidence>
<comment type="subcellular location">
    <subcellularLocation>
        <location evidence="1">Membrane</location>
        <topology evidence="1">Multi-pass membrane protein</topology>
    </subcellularLocation>
</comment>
<dbReference type="RefSeq" id="XP_066635723.1">
    <property type="nucleotide sequence ID" value="XM_066773156.1"/>
</dbReference>
<dbReference type="GeneID" id="92005749"/>
<reference evidence="9 10" key="1">
    <citation type="submission" date="2024-02" db="EMBL/GenBank/DDBJ databases">
        <title>De novo assembly and annotation of 12 fungi associated with fruit tree decline syndrome in Ontario, Canada.</title>
        <authorList>
            <person name="Sulman M."/>
            <person name="Ellouze W."/>
            <person name="Ilyukhin E."/>
        </authorList>
    </citation>
    <scope>NUCLEOTIDE SEQUENCE [LARGE SCALE GENOMIC DNA]</scope>
    <source>
        <strain evidence="9 10">FDS-637</strain>
    </source>
</reference>
<dbReference type="PANTHER" id="PTHR22950">
    <property type="entry name" value="AMINO ACID TRANSPORTER"/>
    <property type="match status" value="1"/>
</dbReference>
<feature type="region of interest" description="Disordered" evidence="6">
    <location>
        <begin position="79"/>
        <end position="109"/>
    </location>
</feature>
<organism evidence="9 10">
    <name type="scientific">Diplodia seriata</name>
    <dbReference type="NCBI Taxonomy" id="420778"/>
    <lineage>
        <taxon>Eukaryota</taxon>
        <taxon>Fungi</taxon>
        <taxon>Dikarya</taxon>
        <taxon>Ascomycota</taxon>
        <taxon>Pezizomycotina</taxon>
        <taxon>Dothideomycetes</taxon>
        <taxon>Dothideomycetes incertae sedis</taxon>
        <taxon>Botryosphaeriales</taxon>
        <taxon>Botryosphaeriaceae</taxon>
        <taxon>Diplodia</taxon>
    </lineage>
</organism>
<protein>
    <recommendedName>
        <fullName evidence="8">Amino acid transporter transmembrane domain-containing protein</fullName>
    </recommendedName>
</protein>
<feature type="domain" description="Amino acid transporter transmembrane" evidence="8">
    <location>
        <begin position="130"/>
        <end position="501"/>
    </location>
</feature>